<evidence type="ECO:0000259" key="2">
    <source>
        <dbReference type="Pfam" id="PF25084"/>
    </source>
</evidence>
<dbReference type="AlphaFoldDB" id="A0A388TBD5"/>
<dbReference type="SUPFAM" id="SSF51161">
    <property type="entry name" value="Trimeric LpxA-like enzymes"/>
    <property type="match status" value="1"/>
</dbReference>
<feature type="domain" description="EIF2B subunit epsilon/gamma LbH" evidence="2">
    <location>
        <begin position="212"/>
        <end position="309"/>
    </location>
</feature>
<keyword evidence="4" id="KW-1185">Reference proteome</keyword>
<proteinExistence type="predicted"/>
<dbReference type="InterPro" id="IPR011004">
    <property type="entry name" value="Trimer_LpxA-like_sf"/>
</dbReference>
<dbReference type="PANTHER" id="PTHR22572">
    <property type="entry name" value="SUGAR-1-PHOSPHATE GUANYL TRANSFERASE"/>
    <property type="match status" value="1"/>
</dbReference>
<keyword evidence="1" id="KW-0963">Cytoplasm</keyword>
<accession>A0A388TBD5</accession>
<organism evidence="3 4">
    <name type="scientific">Termititenax aidoneus</name>
    <dbReference type="NCBI Taxonomy" id="2218524"/>
    <lineage>
        <taxon>Bacteria</taxon>
        <taxon>Bacillati</taxon>
        <taxon>Candidatus Margulisiibacteriota</taxon>
        <taxon>Candidatus Termititenacia</taxon>
        <taxon>Candidatus Termititenacales</taxon>
        <taxon>Candidatus Termititenacaceae</taxon>
        <taxon>Candidatus Termititenax</taxon>
    </lineage>
</organism>
<sequence>MRALILDVGLEICLREPLGRDILDYQTEYLKAANIFSKIIVLTDTIAEDYTQDNVYYYVCTQPPKYEFLKSVLDDQPFLLLNGPVLTDFPAVKIRDLFFNSVLDLLCLTAGEMRGSTFALEKTAGGVLLTAFGTGETAAQIYVINPLLLTYYFHERFELQTFLTEVLKHRKQIVCRAMPEWTECVNNYPAYINATRHLKNSENLPGQLIDGSYYGKNCEIDFSAELSGLQFFGADCAVGKNCALKNSVLLGGNKIGEAARLSDVILQKNVCIGQHCELKNSLIGANSVIENNVRIPEGMIVAPYSIIKSGSGV</sequence>
<gene>
    <name evidence="3" type="primary">gcd</name>
    <name evidence="3" type="ORF">NO1_1328</name>
</gene>
<dbReference type="Pfam" id="PF25084">
    <property type="entry name" value="LbH_EIF2B"/>
    <property type="match status" value="1"/>
</dbReference>
<evidence type="ECO:0000256" key="1">
    <source>
        <dbReference type="ARBA" id="ARBA00022490"/>
    </source>
</evidence>
<dbReference type="Proteomes" id="UP000269352">
    <property type="component" value="Unassembled WGS sequence"/>
</dbReference>
<comment type="caution">
    <text evidence="3">The sequence shown here is derived from an EMBL/GenBank/DDBJ whole genome shotgun (WGS) entry which is preliminary data.</text>
</comment>
<dbReference type="InterPro" id="IPR050486">
    <property type="entry name" value="Mannose-1P_guanyltransferase"/>
</dbReference>
<dbReference type="Gene3D" id="2.160.10.10">
    <property type="entry name" value="Hexapeptide repeat proteins"/>
    <property type="match status" value="1"/>
</dbReference>
<name>A0A388TBD5_TERA1</name>
<reference evidence="3 4" key="1">
    <citation type="journal article" date="2019" name="ISME J.">
        <title>Genome analyses of uncultured TG2/ZB3 bacteria in 'Margulisbacteria' specifically attached to ectosymbiotic spirochetes of protists in the termite gut.</title>
        <authorList>
            <person name="Utami Y.D."/>
            <person name="Kuwahara H."/>
            <person name="Igai K."/>
            <person name="Murakami T."/>
            <person name="Sugaya K."/>
            <person name="Morikawa T."/>
            <person name="Nagura Y."/>
            <person name="Yuki M."/>
            <person name="Deevong P."/>
            <person name="Inoue T."/>
            <person name="Kihara K."/>
            <person name="Lo N."/>
            <person name="Yamada A."/>
            <person name="Ohkuma M."/>
            <person name="Hongoh Y."/>
        </authorList>
    </citation>
    <scope>NUCLEOTIDE SEQUENCE [LARGE SCALE GENOMIC DNA]</scope>
    <source>
        <strain evidence="3">NkOx7-01</strain>
    </source>
</reference>
<protein>
    <submittedName>
        <fullName evidence="3">Nucleoside-diphosphate-sugar pyrophosphorylase</fullName>
    </submittedName>
</protein>
<evidence type="ECO:0000313" key="3">
    <source>
        <dbReference type="EMBL" id="GBR74095.1"/>
    </source>
</evidence>
<evidence type="ECO:0000313" key="4">
    <source>
        <dbReference type="Proteomes" id="UP000269352"/>
    </source>
</evidence>
<dbReference type="EMBL" id="BGZN01000029">
    <property type="protein sequence ID" value="GBR74095.1"/>
    <property type="molecule type" value="Genomic_DNA"/>
</dbReference>
<dbReference type="InterPro" id="IPR056764">
    <property type="entry name" value="LbH_EIF2B3/5"/>
</dbReference>